<comment type="caution">
    <text evidence="8">The sequence shown here is derived from an EMBL/GenBank/DDBJ whole genome shotgun (WGS) entry which is preliminary data.</text>
</comment>
<protein>
    <submittedName>
        <fullName evidence="8">Putative oxidoreductase</fullName>
    </submittedName>
</protein>
<name>A0A4Q7NJ58_9BURK</name>
<dbReference type="PANTHER" id="PTHR33452">
    <property type="entry name" value="OXIDOREDUCTASE CATD-RELATED"/>
    <property type="match status" value="1"/>
</dbReference>
<evidence type="ECO:0000313" key="9">
    <source>
        <dbReference type="Proteomes" id="UP000292445"/>
    </source>
</evidence>
<evidence type="ECO:0000256" key="6">
    <source>
        <dbReference type="ARBA" id="ARBA00023136"/>
    </source>
</evidence>
<sequence>MQTSTNDTFAIWAPRAQAVMRIVIAYVFLQHGTAKFFDIPSLGMQGIQLFSLMGLAGVLEIGGGLLMILGLFTRPVAFILCGFTAVAYFMAHAPKAFLSPLQNGGEPAVLYCFVFLFFAVAGAGAFSIDASRGKA</sequence>
<dbReference type="Pfam" id="PF07681">
    <property type="entry name" value="DoxX"/>
    <property type="match status" value="1"/>
</dbReference>
<keyword evidence="3" id="KW-1003">Cell membrane</keyword>
<evidence type="ECO:0000256" key="3">
    <source>
        <dbReference type="ARBA" id="ARBA00022475"/>
    </source>
</evidence>
<evidence type="ECO:0000313" key="8">
    <source>
        <dbReference type="EMBL" id="RZS85091.1"/>
    </source>
</evidence>
<feature type="transmembrane region" description="Helical" evidence="7">
    <location>
        <begin position="108"/>
        <end position="128"/>
    </location>
</feature>
<dbReference type="GO" id="GO:0005886">
    <property type="term" value="C:plasma membrane"/>
    <property type="evidence" value="ECO:0007669"/>
    <property type="project" value="UniProtKB-SubCell"/>
</dbReference>
<dbReference type="AlphaFoldDB" id="A0A4Q7NJ58"/>
<keyword evidence="6 7" id="KW-0472">Membrane</keyword>
<keyword evidence="4 7" id="KW-0812">Transmembrane</keyword>
<dbReference type="InterPro" id="IPR032808">
    <property type="entry name" value="DoxX"/>
</dbReference>
<dbReference type="OrthoDB" id="346004at2"/>
<comment type="subcellular location">
    <subcellularLocation>
        <location evidence="1">Cell membrane</location>
        <topology evidence="1">Multi-pass membrane protein</topology>
    </subcellularLocation>
</comment>
<feature type="transmembrane region" description="Helical" evidence="7">
    <location>
        <begin position="76"/>
        <end position="93"/>
    </location>
</feature>
<evidence type="ECO:0000256" key="5">
    <source>
        <dbReference type="ARBA" id="ARBA00022989"/>
    </source>
</evidence>
<evidence type="ECO:0000256" key="2">
    <source>
        <dbReference type="ARBA" id="ARBA00006679"/>
    </source>
</evidence>
<keyword evidence="9" id="KW-1185">Reference proteome</keyword>
<dbReference type="PANTHER" id="PTHR33452:SF4">
    <property type="entry name" value="BLL4328 PROTEIN"/>
    <property type="match status" value="1"/>
</dbReference>
<dbReference type="RefSeq" id="WP_130356359.1">
    <property type="nucleotide sequence ID" value="NZ_SGXC01000001.1"/>
</dbReference>
<organism evidence="8 9">
    <name type="scientific">Pigmentiphaga kullae</name>
    <dbReference type="NCBI Taxonomy" id="151784"/>
    <lineage>
        <taxon>Bacteria</taxon>
        <taxon>Pseudomonadati</taxon>
        <taxon>Pseudomonadota</taxon>
        <taxon>Betaproteobacteria</taxon>
        <taxon>Burkholderiales</taxon>
        <taxon>Alcaligenaceae</taxon>
        <taxon>Pigmentiphaga</taxon>
    </lineage>
</organism>
<evidence type="ECO:0000256" key="1">
    <source>
        <dbReference type="ARBA" id="ARBA00004651"/>
    </source>
</evidence>
<gene>
    <name evidence="8" type="ORF">EV675_1113</name>
</gene>
<reference evidence="8 9" key="1">
    <citation type="submission" date="2019-02" db="EMBL/GenBank/DDBJ databases">
        <title>Genomic Encyclopedia of Type Strains, Phase IV (KMG-IV): sequencing the most valuable type-strain genomes for metagenomic binning, comparative biology and taxonomic classification.</title>
        <authorList>
            <person name="Goeker M."/>
        </authorList>
    </citation>
    <scope>NUCLEOTIDE SEQUENCE [LARGE SCALE GENOMIC DNA]</scope>
    <source>
        <strain evidence="8 9">K24</strain>
    </source>
</reference>
<dbReference type="InterPro" id="IPR051907">
    <property type="entry name" value="DoxX-like_oxidoreductase"/>
</dbReference>
<feature type="transmembrane region" description="Helical" evidence="7">
    <location>
        <begin position="49"/>
        <end position="69"/>
    </location>
</feature>
<proteinExistence type="inferred from homology"/>
<evidence type="ECO:0000256" key="7">
    <source>
        <dbReference type="SAM" id="Phobius"/>
    </source>
</evidence>
<accession>A0A4Q7NJ58</accession>
<keyword evidence="5 7" id="KW-1133">Transmembrane helix</keyword>
<comment type="similarity">
    <text evidence="2">Belongs to the DoxX family.</text>
</comment>
<dbReference type="EMBL" id="SGXC01000001">
    <property type="protein sequence ID" value="RZS85091.1"/>
    <property type="molecule type" value="Genomic_DNA"/>
</dbReference>
<dbReference type="Proteomes" id="UP000292445">
    <property type="component" value="Unassembled WGS sequence"/>
</dbReference>
<feature type="transmembrane region" description="Helical" evidence="7">
    <location>
        <begin position="12"/>
        <end position="29"/>
    </location>
</feature>
<evidence type="ECO:0000256" key="4">
    <source>
        <dbReference type="ARBA" id="ARBA00022692"/>
    </source>
</evidence>